<comment type="similarity">
    <text evidence="2">Belongs to the glycosyltransferase 20 family.</text>
</comment>
<evidence type="ECO:0000256" key="1">
    <source>
        <dbReference type="ARBA" id="ARBA00001525"/>
    </source>
</evidence>
<evidence type="ECO:0000256" key="3">
    <source>
        <dbReference type="ARBA" id="ARBA00012842"/>
    </source>
</evidence>
<dbReference type="GO" id="GO:0003825">
    <property type="term" value="F:alpha,alpha-trehalose-phosphate synthase (UDP-forming) activity"/>
    <property type="evidence" value="ECO:0007669"/>
    <property type="project" value="TreeGrafter"/>
</dbReference>
<dbReference type="PANTHER" id="PTHR10788">
    <property type="entry name" value="TREHALOSE-6-PHOSPHATE SYNTHASE"/>
    <property type="match status" value="1"/>
</dbReference>
<comment type="catalytic activity">
    <reaction evidence="6">
        <text>TDP-alpha-D-glucose + D-glucose 6-phosphate = 5-methyl-UDP + alpha,alpha-trehalose 6-phosphate + H(+)</text>
        <dbReference type="Rhea" id="RHEA:53888"/>
        <dbReference type="ChEBI" id="CHEBI:15378"/>
        <dbReference type="ChEBI" id="CHEBI:58429"/>
        <dbReference type="ChEBI" id="CHEBI:61417"/>
        <dbReference type="ChEBI" id="CHEBI:61548"/>
        <dbReference type="ChEBI" id="CHEBI:137931"/>
    </reaction>
</comment>
<protein>
    <recommendedName>
        <fullName evidence="3">alpha,alpha-trehalose-phosphate synthase (ADP-forming)</fullName>
        <ecNumber evidence="3">2.4.1.347</ecNumber>
    </recommendedName>
</protein>
<dbReference type="PANTHER" id="PTHR10788:SF106">
    <property type="entry name" value="BCDNA.GH08860"/>
    <property type="match status" value="1"/>
</dbReference>
<dbReference type="Proteomes" id="UP000466681">
    <property type="component" value="Chromosome"/>
</dbReference>
<dbReference type="AlphaFoldDB" id="A0AAD1H912"/>
<dbReference type="Pfam" id="PF00982">
    <property type="entry name" value="Glyco_transf_20"/>
    <property type="match status" value="1"/>
</dbReference>
<dbReference type="RefSeq" id="WP_083157828.1">
    <property type="nucleotide sequence ID" value="NZ_AP022560.1"/>
</dbReference>
<comment type="catalytic activity">
    <reaction evidence="4">
        <text>GDP-alpha-D-glucose + D-glucose 6-phosphate = alpha,alpha-trehalose 6-phosphate + GDP + H(+)</text>
        <dbReference type="Rhea" id="RHEA:14605"/>
        <dbReference type="ChEBI" id="CHEBI:15378"/>
        <dbReference type="ChEBI" id="CHEBI:58189"/>
        <dbReference type="ChEBI" id="CHEBI:58429"/>
        <dbReference type="ChEBI" id="CHEBI:61548"/>
        <dbReference type="ChEBI" id="CHEBI:62230"/>
    </reaction>
</comment>
<dbReference type="EC" id="2.4.1.347" evidence="3"/>
<evidence type="ECO:0000256" key="5">
    <source>
        <dbReference type="ARBA" id="ARBA00048311"/>
    </source>
</evidence>
<name>A0AAD1H912_9MYCO</name>
<dbReference type="GO" id="GO:0005992">
    <property type="term" value="P:trehalose biosynthetic process"/>
    <property type="evidence" value="ECO:0007669"/>
    <property type="project" value="InterPro"/>
</dbReference>
<evidence type="ECO:0000313" key="7">
    <source>
        <dbReference type="EMBL" id="BBX00336.1"/>
    </source>
</evidence>
<dbReference type="InterPro" id="IPR001830">
    <property type="entry name" value="Glyco_trans_20"/>
</dbReference>
<proteinExistence type="inferred from homology"/>
<organism evidence="7 8">
    <name type="scientific">Mycolicibacterium moriokaense</name>
    <dbReference type="NCBI Taxonomy" id="39691"/>
    <lineage>
        <taxon>Bacteria</taxon>
        <taxon>Bacillati</taxon>
        <taxon>Actinomycetota</taxon>
        <taxon>Actinomycetes</taxon>
        <taxon>Mycobacteriales</taxon>
        <taxon>Mycobacteriaceae</taxon>
        <taxon>Mycolicibacterium</taxon>
    </lineage>
</organism>
<dbReference type="CDD" id="cd03788">
    <property type="entry name" value="GT20_TPS"/>
    <property type="match status" value="1"/>
</dbReference>
<evidence type="ECO:0000256" key="4">
    <source>
        <dbReference type="ARBA" id="ARBA00047452"/>
    </source>
</evidence>
<evidence type="ECO:0000256" key="2">
    <source>
        <dbReference type="ARBA" id="ARBA00008799"/>
    </source>
</evidence>
<keyword evidence="8" id="KW-1185">Reference proteome</keyword>
<dbReference type="Gene3D" id="3.40.50.2000">
    <property type="entry name" value="Glycogen Phosphorylase B"/>
    <property type="match status" value="2"/>
</dbReference>
<evidence type="ECO:0000313" key="8">
    <source>
        <dbReference type="Proteomes" id="UP000466681"/>
    </source>
</evidence>
<dbReference type="KEGG" id="mmor:MMOR_12720"/>
<comment type="catalytic activity">
    <reaction evidence="1">
        <text>CDP-alpha-D-glucose + D-glucose 6-phosphate = alpha,alpha-trehalose 6-phosphate + CDP + H(+)</text>
        <dbReference type="Rhea" id="RHEA:53884"/>
        <dbReference type="ChEBI" id="CHEBI:15378"/>
        <dbReference type="ChEBI" id="CHEBI:58069"/>
        <dbReference type="ChEBI" id="CHEBI:58429"/>
        <dbReference type="ChEBI" id="CHEBI:61548"/>
        <dbReference type="ChEBI" id="CHEBI:137927"/>
    </reaction>
</comment>
<dbReference type="EMBL" id="AP022560">
    <property type="protein sequence ID" value="BBX00336.1"/>
    <property type="molecule type" value="Genomic_DNA"/>
</dbReference>
<dbReference type="SUPFAM" id="SSF53756">
    <property type="entry name" value="UDP-Glycosyltransferase/glycogen phosphorylase"/>
    <property type="match status" value="1"/>
</dbReference>
<accession>A0AAD1H912</accession>
<comment type="catalytic activity">
    <reaction evidence="5">
        <text>ADP-alpha-D-glucose + D-glucose 6-phosphate = alpha,alpha-trehalose 6-phosphate + ADP + H(+)</text>
        <dbReference type="Rhea" id="RHEA:53880"/>
        <dbReference type="ChEBI" id="CHEBI:15378"/>
        <dbReference type="ChEBI" id="CHEBI:57498"/>
        <dbReference type="ChEBI" id="CHEBI:58429"/>
        <dbReference type="ChEBI" id="CHEBI:61548"/>
        <dbReference type="ChEBI" id="CHEBI:456216"/>
        <dbReference type="EC" id="2.4.1.347"/>
    </reaction>
</comment>
<evidence type="ECO:0000256" key="6">
    <source>
        <dbReference type="ARBA" id="ARBA00093268"/>
    </source>
</evidence>
<dbReference type="GO" id="GO:0004805">
    <property type="term" value="F:trehalose-phosphatase activity"/>
    <property type="evidence" value="ECO:0007669"/>
    <property type="project" value="TreeGrafter"/>
</dbReference>
<dbReference type="GO" id="GO:0005829">
    <property type="term" value="C:cytosol"/>
    <property type="evidence" value="ECO:0007669"/>
    <property type="project" value="TreeGrafter"/>
</dbReference>
<sequence>MSPGRGRKVSSGDSDFVVVANRLPIDMERLPDGTTTWKRSPGGLVTALEPLLRKRRGAWIGWPGIPDAGDEPIEQDDMLLCPVSLSTQDVAEYYEGFSNAALWPLYHDVIVKPIYHREWWERYVEVNRRFAETTATTAAEGATVWVQDYQLQLVPKMLRQLRPDLTIGFFLHIPFPPVELFLQMPWRTEIVEGLLGADLVGFHLPGGAQNFLILARRLVGANASRATVGVRSRFGEIEVGFRTVKVGAFPISIDSTTLDQQSRSRAIRQRAREIRRELGNPRKILLGVDRLDYTKGIDVRLKAFSELLDEHRAKRDDTVLVQLATPSRERVESYIAMRESIERQVGHINGEHGDIGHPIVHYLHRPIPRDELIAFFVAADVMLVTPLRDGMNLVAKEYVACRSDLGGALVLSEFTGAAAELRQAYLANPHHLEGVKDAIEAALNQTPEEGRRRMRALRRQVLVHDVDLWARSFLDALAATREDPAKSV</sequence>
<reference evidence="7 8" key="1">
    <citation type="journal article" date="2019" name="Emerg. Microbes Infect.">
        <title>Comprehensive subspecies identification of 175 nontuberculous mycobacteria species based on 7547 genomic profiles.</title>
        <authorList>
            <person name="Matsumoto Y."/>
            <person name="Kinjo T."/>
            <person name="Motooka D."/>
            <person name="Nabeya D."/>
            <person name="Jung N."/>
            <person name="Uechi K."/>
            <person name="Horii T."/>
            <person name="Iida T."/>
            <person name="Fujita J."/>
            <person name="Nakamura S."/>
        </authorList>
    </citation>
    <scope>NUCLEOTIDE SEQUENCE [LARGE SCALE GENOMIC DNA]</scope>
    <source>
        <strain evidence="7 8">JCM 6375</strain>
    </source>
</reference>
<gene>
    <name evidence="7" type="primary">otsA</name>
    <name evidence="7" type="ORF">MMOR_12720</name>
</gene>